<feature type="transmembrane region" description="Helical" evidence="7">
    <location>
        <begin position="180"/>
        <end position="198"/>
    </location>
</feature>
<keyword evidence="10" id="KW-1185">Reference proteome</keyword>
<feature type="transmembrane region" description="Helical" evidence="7">
    <location>
        <begin position="12"/>
        <end position="35"/>
    </location>
</feature>
<feature type="transmembrane region" description="Helical" evidence="7">
    <location>
        <begin position="156"/>
        <end position="174"/>
    </location>
</feature>
<evidence type="ECO:0000313" key="10">
    <source>
        <dbReference type="Proteomes" id="UP001153404"/>
    </source>
</evidence>
<sequence>MIFVRYESFKQYLRLYPVNSAIIAVNLIMFVVMLFNGDPTRSDTLLKYGALTSLPGYDQNWRFVTALFLHAGLAHLAMNLFAIFVFAAPLERLFGHSKYAFFYLISGVLGNVFAAAFSGPEWIAVGASTSIYALYGAYFFIAIFQRYALDQGSRSTIIGILVIGLVMSFIIPGIGYLAHIGGLLAGFVLYGLMGSRFLNR</sequence>
<keyword evidence="5 7" id="KW-1133">Transmembrane helix</keyword>
<evidence type="ECO:0000256" key="2">
    <source>
        <dbReference type="ARBA" id="ARBA00009045"/>
    </source>
</evidence>
<keyword evidence="9" id="KW-0645">Protease</keyword>
<evidence type="ECO:0000313" key="9">
    <source>
        <dbReference type="EMBL" id="MDG0813636.1"/>
    </source>
</evidence>
<feature type="transmembrane region" description="Helical" evidence="7">
    <location>
        <begin position="123"/>
        <end position="144"/>
    </location>
</feature>
<dbReference type="AlphaFoldDB" id="A0A9X4KYF2"/>
<comment type="subcellular location">
    <subcellularLocation>
        <location evidence="1">Membrane</location>
        <topology evidence="1">Multi-pass membrane protein</topology>
    </subcellularLocation>
</comment>
<evidence type="ECO:0000256" key="5">
    <source>
        <dbReference type="ARBA" id="ARBA00022989"/>
    </source>
</evidence>
<gene>
    <name evidence="9" type="ORF">OMP40_33345</name>
</gene>
<dbReference type="InterPro" id="IPR022764">
    <property type="entry name" value="Peptidase_S54_rhomboid_dom"/>
</dbReference>
<comment type="caution">
    <text evidence="9">The sequence shown here is derived from an EMBL/GenBank/DDBJ whole genome shotgun (WGS) entry which is preliminary data.</text>
</comment>
<keyword evidence="3 7" id="KW-0812">Transmembrane</keyword>
<dbReference type="RefSeq" id="WP_277537708.1">
    <property type="nucleotide sequence ID" value="NZ_JAPDIA010000008.1"/>
</dbReference>
<proteinExistence type="inferred from homology"/>
<evidence type="ECO:0000256" key="6">
    <source>
        <dbReference type="ARBA" id="ARBA00023136"/>
    </source>
</evidence>
<evidence type="ECO:0000256" key="4">
    <source>
        <dbReference type="ARBA" id="ARBA00022801"/>
    </source>
</evidence>
<dbReference type="GO" id="GO:0006508">
    <property type="term" value="P:proteolysis"/>
    <property type="evidence" value="ECO:0007669"/>
    <property type="project" value="UniProtKB-KW"/>
</dbReference>
<feature type="transmembrane region" description="Helical" evidence="7">
    <location>
        <begin position="99"/>
        <end position="117"/>
    </location>
</feature>
<keyword evidence="6 7" id="KW-0472">Membrane</keyword>
<comment type="similarity">
    <text evidence="2">Belongs to the peptidase S54 family.</text>
</comment>
<name>A0A9X4KYF2_9BACL</name>
<dbReference type="GO" id="GO:0016020">
    <property type="term" value="C:membrane"/>
    <property type="evidence" value="ECO:0007669"/>
    <property type="project" value="UniProtKB-SubCell"/>
</dbReference>
<evidence type="ECO:0000256" key="7">
    <source>
        <dbReference type="SAM" id="Phobius"/>
    </source>
</evidence>
<dbReference type="SUPFAM" id="SSF144091">
    <property type="entry name" value="Rhomboid-like"/>
    <property type="match status" value="1"/>
</dbReference>
<dbReference type="PANTHER" id="PTHR43731">
    <property type="entry name" value="RHOMBOID PROTEASE"/>
    <property type="match status" value="1"/>
</dbReference>
<dbReference type="InterPro" id="IPR035952">
    <property type="entry name" value="Rhomboid-like_sf"/>
</dbReference>
<dbReference type="Pfam" id="PF01694">
    <property type="entry name" value="Rhomboid"/>
    <property type="match status" value="1"/>
</dbReference>
<dbReference type="Proteomes" id="UP001153404">
    <property type="component" value="Unassembled WGS sequence"/>
</dbReference>
<dbReference type="InterPro" id="IPR050925">
    <property type="entry name" value="Rhomboid_protease_S54"/>
</dbReference>
<feature type="domain" description="Peptidase S54 rhomboid" evidence="8">
    <location>
        <begin position="59"/>
        <end position="192"/>
    </location>
</feature>
<evidence type="ECO:0000256" key="3">
    <source>
        <dbReference type="ARBA" id="ARBA00022692"/>
    </source>
</evidence>
<accession>A0A9X4KYF2</accession>
<organism evidence="9 10">
    <name type="scientific">Cohnella rhizosphaerae</name>
    <dbReference type="NCBI Taxonomy" id="1457232"/>
    <lineage>
        <taxon>Bacteria</taxon>
        <taxon>Bacillati</taxon>
        <taxon>Bacillota</taxon>
        <taxon>Bacilli</taxon>
        <taxon>Bacillales</taxon>
        <taxon>Paenibacillaceae</taxon>
        <taxon>Cohnella</taxon>
    </lineage>
</organism>
<evidence type="ECO:0000256" key="1">
    <source>
        <dbReference type="ARBA" id="ARBA00004141"/>
    </source>
</evidence>
<keyword evidence="4" id="KW-0378">Hydrolase</keyword>
<dbReference type="PANTHER" id="PTHR43731:SF14">
    <property type="entry name" value="PRESENILIN-ASSOCIATED RHOMBOID-LIKE PROTEIN, MITOCHONDRIAL"/>
    <property type="match status" value="1"/>
</dbReference>
<feature type="transmembrane region" description="Helical" evidence="7">
    <location>
        <begin position="63"/>
        <end position="87"/>
    </location>
</feature>
<evidence type="ECO:0000259" key="8">
    <source>
        <dbReference type="Pfam" id="PF01694"/>
    </source>
</evidence>
<reference evidence="9" key="1">
    <citation type="submission" date="2022-10" db="EMBL/GenBank/DDBJ databases">
        <title>Comparative genomic analysis of Cohnella hashimotonis sp. nov., isolated from the International Space Station.</title>
        <authorList>
            <person name="Simpson A."/>
            <person name="Venkateswaran K."/>
        </authorList>
    </citation>
    <scope>NUCLEOTIDE SEQUENCE</scope>
    <source>
        <strain evidence="9">DSM 28161</strain>
    </source>
</reference>
<dbReference type="Gene3D" id="1.20.1540.10">
    <property type="entry name" value="Rhomboid-like"/>
    <property type="match status" value="1"/>
</dbReference>
<dbReference type="EMBL" id="JAPDIA010000008">
    <property type="protein sequence ID" value="MDG0813636.1"/>
    <property type="molecule type" value="Genomic_DNA"/>
</dbReference>
<protein>
    <submittedName>
        <fullName evidence="9">Rhomboid family intramembrane serine protease</fullName>
    </submittedName>
</protein>
<dbReference type="GO" id="GO:0004252">
    <property type="term" value="F:serine-type endopeptidase activity"/>
    <property type="evidence" value="ECO:0007669"/>
    <property type="project" value="InterPro"/>
</dbReference>